<evidence type="ECO:0000313" key="1">
    <source>
        <dbReference type="EMBL" id="PRH81306.1"/>
    </source>
</evidence>
<dbReference type="InterPro" id="IPR054333">
    <property type="entry name" value="REase-ARP-assoc"/>
</dbReference>
<proteinExistence type="predicted"/>
<dbReference type="EMBL" id="PVLF01000030">
    <property type="protein sequence ID" value="PRH81306.1"/>
    <property type="molecule type" value="Genomic_DNA"/>
</dbReference>
<reference evidence="1 2" key="1">
    <citation type="submission" date="2018-03" db="EMBL/GenBank/DDBJ databases">
        <title>Arenimonas caeni sp. nov., isolated from activated sludge.</title>
        <authorList>
            <person name="Liu H."/>
        </authorList>
    </citation>
    <scope>NUCLEOTIDE SEQUENCE [LARGE SCALE GENOMIC DNA]</scope>
    <source>
        <strain evidence="2">z29</strain>
    </source>
</reference>
<dbReference type="OrthoDB" id="9017325at2"/>
<accession>A0A2P6M5P4</accession>
<organism evidence="1 2">
    <name type="scientific">Arenimonas caeni</name>
    <dbReference type="NCBI Taxonomy" id="2058085"/>
    <lineage>
        <taxon>Bacteria</taxon>
        <taxon>Pseudomonadati</taxon>
        <taxon>Pseudomonadota</taxon>
        <taxon>Gammaproteobacteria</taxon>
        <taxon>Lysobacterales</taxon>
        <taxon>Lysobacteraceae</taxon>
        <taxon>Arenimonas</taxon>
    </lineage>
</organism>
<keyword evidence="2" id="KW-1185">Reference proteome</keyword>
<dbReference type="Pfam" id="PF22558">
    <property type="entry name" value="REase-ARP"/>
    <property type="match status" value="1"/>
</dbReference>
<dbReference type="Proteomes" id="UP000241736">
    <property type="component" value="Unassembled WGS sequence"/>
</dbReference>
<name>A0A2P6M5P4_9GAMM</name>
<evidence type="ECO:0000313" key="2">
    <source>
        <dbReference type="Proteomes" id="UP000241736"/>
    </source>
</evidence>
<dbReference type="AlphaFoldDB" id="A0A2P6M5P4"/>
<protein>
    <submittedName>
        <fullName evidence="1">Uncharacterized protein</fullName>
    </submittedName>
</protein>
<gene>
    <name evidence="1" type="ORF">C6N40_13285</name>
</gene>
<sequence>MVRFEAQYPTGLPGNPPNLDVVIELSGGDVVGIESKFTEWLTPKKGSAPVFKEKYFPAGEGVWSRAGLQQCQKLAGSMQSKDVQFTHLDASQLLKHSLGLAVNLGRAFRLFYIYMDCEGPEGTLHRSEISSFADAVGSEIGFMAMSYQELFSALNAKEAGSADYRNYLRARYLQAAS</sequence>
<comment type="caution">
    <text evidence="1">The sequence shown here is derived from an EMBL/GenBank/DDBJ whole genome shotgun (WGS) entry which is preliminary data.</text>
</comment>